<evidence type="ECO:0000256" key="1">
    <source>
        <dbReference type="ARBA" id="ARBA00022741"/>
    </source>
</evidence>
<evidence type="ECO:0000256" key="2">
    <source>
        <dbReference type="ARBA" id="ARBA00022840"/>
    </source>
</evidence>
<evidence type="ECO:0000256" key="4">
    <source>
        <dbReference type="ARBA" id="ARBA00023015"/>
    </source>
</evidence>
<organism evidence="9 10">
    <name type="scientific">Alteriqipengyuania abyssalis</name>
    <dbReference type="NCBI Taxonomy" id="2860200"/>
    <lineage>
        <taxon>Bacteria</taxon>
        <taxon>Pseudomonadati</taxon>
        <taxon>Pseudomonadota</taxon>
        <taxon>Alphaproteobacteria</taxon>
        <taxon>Sphingomonadales</taxon>
        <taxon>Erythrobacteraceae</taxon>
        <taxon>Alteriqipengyuania</taxon>
    </lineage>
</organism>
<evidence type="ECO:0000313" key="10">
    <source>
        <dbReference type="Proteomes" id="UP000759298"/>
    </source>
</evidence>
<feature type="domain" description="Response regulatory" evidence="8">
    <location>
        <begin position="18"/>
        <end position="137"/>
    </location>
</feature>
<dbReference type="Gene3D" id="1.10.8.60">
    <property type="match status" value="1"/>
</dbReference>
<dbReference type="Pfam" id="PF25601">
    <property type="entry name" value="AAA_lid_14"/>
    <property type="match status" value="1"/>
</dbReference>
<dbReference type="PANTHER" id="PTHR32071:SF57">
    <property type="entry name" value="C4-DICARBOXYLATE TRANSPORT TRANSCRIPTIONAL REGULATORY PROTEIN DCTD"/>
    <property type="match status" value="1"/>
</dbReference>
<evidence type="ECO:0000256" key="3">
    <source>
        <dbReference type="ARBA" id="ARBA00023012"/>
    </source>
</evidence>
<dbReference type="SUPFAM" id="SSF46689">
    <property type="entry name" value="Homeodomain-like"/>
    <property type="match status" value="1"/>
</dbReference>
<keyword evidence="3" id="KW-0902">Two-component regulatory system</keyword>
<dbReference type="RefSeq" id="WP_222825193.1">
    <property type="nucleotide sequence ID" value="NZ_JAHWXP010000003.1"/>
</dbReference>
<feature type="domain" description="Sigma-54 factor interaction" evidence="7">
    <location>
        <begin position="219"/>
        <end position="345"/>
    </location>
</feature>
<reference evidence="9 10" key="1">
    <citation type="submission" date="2021-07" db="EMBL/GenBank/DDBJ databases">
        <title>Alteriqipengyuania abyssalis NZ-12B nov, sp.nov isolated from deep sea sponge in pacific ocean.</title>
        <authorList>
            <person name="Tareen S."/>
            <person name="Wink J."/>
        </authorList>
    </citation>
    <scope>NUCLEOTIDE SEQUENCE [LARGE SCALE GENOMIC DNA]</scope>
    <source>
        <strain evidence="9 10">NZ-12B</strain>
    </source>
</reference>
<dbReference type="InterPro" id="IPR002197">
    <property type="entry name" value="HTH_Fis"/>
</dbReference>
<feature type="modified residue" description="4-aspartylphosphate" evidence="6">
    <location>
        <position position="67"/>
    </location>
</feature>
<dbReference type="PROSITE" id="PS50110">
    <property type="entry name" value="RESPONSE_REGULATORY"/>
    <property type="match status" value="1"/>
</dbReference>
<name>A0ABS7PFC1_9SPHN</name>
<dbReference type="SMART" id="SM00448">
    <property type="entry name" value="REC"/>
    <property type="match status" value="1"/>
</dbReference>
<keyword evidence="1" id="KW-0547">Nucleotide-binding</keyword>
<dbReference type="Gene3D" id="1.10.10.60">
    <property type="entry name" value="Homeodomain-like"/>
    <property type="match status" value="1"/>
</dbReference>
<dbReference type="PROSITE" id="PS50045">
    <property type="entry name" value="SIGMA54_INTERACT_4"/>
    <property type="match status" value="1"/>
</dbReference>
<keyword evidence="2" id="KW-0067">ATP-binding</keyword>
<dbReference type="Gene3D" id="3.40.50.2300">
    <property type="match status" value="1"/>
</dbReference>
<accession>A0ABS7PFC1</accession>
<keyword evidence="6" id="KW-0597">Phosphoprotein</keyword>
<dbReference type="InterPro" id="IPR027417">
    <property type="entry name" value="P-loop_NTPase"/>
</dbReference>
<dbReference type="Proteomes" id="UP000759298">
    <property type="component" value="Unassembled WGS sequence"/>
</dbReference>
<evidence type="ECO:0000256" key="6">
    <source>
        <dbReference type="PROSITE-ProRule" id="PRU00169"/>
    </source>
</evidence>
<dbReference type="InterPro" id="IPR009057">
    <property type="entry name" value="Homeodomain-like_sf"/>
</dbReference>
<keyword evidence="5" id="KW-0804">Transcription</keyword>
<dbReference type="Pfam" id="PF02954">
    <property type="entry name" value="HTH_8"/>
    <property type="match status" value="1"/>
</dbReference>
<proteinExistence type="predicted"/>
<keyword evidence="4" id="KW-0805">Transcription regulation</keyword>
<dbReference type="InterPro" id="IPR011006">
    <property type="entry name" value="CheY-like_superfamily"/>
</dbReference>
<gene>
    <name evidence="9" type="ORF">KYN89_11525</name>
</gene>
<protein>
    <submittedName>
        <fullName evidence="9">Response regulator</fullName>
    </submittedName>
</protein>
<dbReference type="PRINTS" id="PR01590">
    <property type="entry name" value="HTHFIS"/>
</dbReference>
<dbReference type="Pfam" id="PF00072">
    <property type="entry name" value="Response_reg"/>
    <property type="match status" value="1"/>
</dbReference>
<dbReference type="SUPFAM" id="SSF52540">
    <property type="entry name" value="P-loop containing nucleoside triphosphate hydrolases"/>
    <property type="match status" value="1"/>
</dbReference>
<dbReference type="PANTHER" id="PTHR32071">
    <property type="entry name" value="TRANSCRIPTIONAL REGULATORY PROTEIN"/>
    <property type="match status" value="1"/>
</dbReference>
<dbReference type="InterPro" id="IPR002078">
    <property type="entry name" value="Sigma_54_int"/>
</dbReference>
<evidence type="ECO:0000259" key="8">
    <source>
        <dbReference type="PROSITE" id="PS50110"/>
    </source>
</evidence>
<dbReference type="InterPro" id="IPR001789">
    <property type="entry name" value="Sig_transdc_resp-reg_receiver"/>
</dbReference>
<evidence type="ECO:0000313" key="9">
    <source>
        <dbReference type="EMBL" id="MBY8337671.1"/>
    </source>
</evidence>
<evidence type="ECO:0000259" key="7">
    <source>
        <dbReference type="PROSITE" id="PS50045"/>
    </source>
</evidence>
<dbReference type="SUPFAM" id="SSF52172">
    <property type="entry name" value="CheY-like"/>
    <property type="match status" value="1"/>
</dbReference>
<dbReference type="InterPro" id="IPR058031">
    <property type="entry name" value="AAA_lid_NorR"/>
</dbReference>
<keyword evidence="10" id="KW-1185">Reference proteome</keyword>
<sequence>MSANGQQGEASSAKAGLAILLIDDRPEVASAMEIAFRMAGHSLTVAHGPEEAFSQLARSRFDGIVLDLNFTPGKSDGKEGLACLARIMADDPAACVVVLTAHGGVRMAVAAMQAGARDFAVKPWNNADLIGKVEAAVAREPTAPAAGGTPADRNMPPARILGESAPIEELRQLIRWVGPTMAGVAITGPSGAGRMLTALAVHAASADAQNMPLRIDLREEGALDAIGDTSGSVILRYPDRLGELAQDRLAARLSENIRPIAIVDRPDALTPALRRRIATIELAIPPLAQRRADIPILARHFVTDAAIRFGRAIPRITEAAETALREADWPGEVRGLAAEMERAVLLCDDGTIDTAALSIGTPVAASAPAENDAPSFDLDRTEKAMIAAALAEHHHNVSHAAKALGLSRGALYRRMERHGL</sequence>
<dbReference type="EMBL" id="JAHWXP010000003">
    <property type="protein sequence ID" value="MBY8337671.1"/>
    <property type="molecule type" value="Genomic_DNA"/>
</dbReference>
<evidence type="ECO:0000256" key="5">
    <source>
        <dbReference type="ARBA" id="ARBA00023163"/>
    </source>
</evidence>
<dbReference type="Gene3D" id="3.40.50.300">
    <property type="entry name" value="P-loop containing nucleotide triphosphate hydrolases"/>
    <property type="match status" value="1"/>
</dbReference>
<comment type="caution">
    <text evidence="9">The sequence shown here is derived from an EMBL/GenBank/DDBJ whole genome shotgun (WGS) entry which is preliminary data.</text>
</comment>